<feature type="transmembrane region" description="Helical" evidence="6">
    <location>
        <begin position="238"/>
        <end position="259"/>
    </location>
</feature>
<dbReference type="GO" id="GO:0006825">
    <property type="term" value="P:copper ion transport"/>
    <property type="evidence" value="ECO:0007669"/>
    <property type="project" value="InterPro"/>
</dbReference>
<evidence type="ECO:0000256" key="4">
    <source>
        <dbReference type="ARBA" id="ARBA00023008"/>
    </source>
</evidence>
<evidence type="ECO:0000256" key="2">
    <source>
        <dbReference type="ARBA" id="ARBA00022723"/>
    </source>
</evidence>
<dbReference type="Pfam" id="PF04234">
    <property type="entry name" value="CopC"/>
    <property type="match status" value="1"/>
</dbReference>
<name>A0A4V1RJK3_9ACTN</name>
<dbReference type="Gene3D" id="2.60.40.1220">
    <property type="match status" value="1"/>
</dbReference>
<evidence type="ECO:0000259" key="7">
    <source>
        <dbReference type="Pfam" id="PF04234"/>
    </source>
</evidence>
<feature type="domain" description="CopC" evidence="7">
    <location>
        <begin position="96"/>
        <end position="195"/>
    </location>
</feature>
<keyword evidence="9" id="KW-1185">Reference proteome</keyword>
<keyword evidence="6" id="KW-1133">Transmembrane helix</keyword>
<dbReference type="InterPro" id="IPR014756">
    <property type="entry name" value="Ig_E-set"/>
</dbReference>
<feature type="transmembrane region" description="Helical" evidence="6">
    <location>
        <begin position="72"/>
        <end position="91"/>
    </location>
</feature>
<reference evidence="8 9" key="1">
    <citation type="submission" date="2019-01" db="EMBL/GenBank/DDBJ databases">
        <title>Novel species of Nocardioides.</title>
        <authorList>
            <person name="Liu Q."/>
            <person name="Xin Y.-H."/>
        </authorList>
    </citation>
    <scope>NUCLEOTIDE SEQUENCE [LARGE SCALE GENOMIC DNA]</scope>
    <source>
        <strain evidence="8 9">HLT3-15</strain>
    </source>
</reference>
<evidence type="ECO:0000256" key="3">
    <source>
        <dbReference type="ARBA" id="ARBA00022729"/>
    </source>
</evidence>
<comment type="subcellular location">
    <subcellularLocation>
        <location evidence="1">Cell envelope</location>
    </subcellularLocation>
</comment>
<evidence type="ECO:0000256" key="5">
    <source>
        <dbReference type="SAM" id="MobiDB-lite"/>
    </source>
</evidence>
<keyword evidence="2" id="KW-0479">Metal-binding</keyword>
<dbReference type="InterPro" id="IPR032694">
    <property type="entry name" value="CopC/D"/>
</dbReference>
<keyword evidence="6" id="KW-0812">Transmembrane</keyword>
<evidence type="ECO:0000256" key="1">
    <source>
        <dbReference type="ARBA" id="ARBA00004196"/>
    </source>
</evidence>
<dbReference type="GO" id="GO:0030313">
    <property type="term" value="C:cell envelope"/>
    <property type="evidence" value="ECO:0007669"/>
    <property type="project" value="UniProtKB-SubCell"/>
</dbReference>
<keyword evidence="6" id="KW-0472">Membrane</keyword>
<organism evidence="8 9">
    <name type="scientific">Nocardioides glacieisoli</name>
    <dbReference type="NCBI Taxonomy" id="1168730"/>
    <lineage>
        <taxon>Bacteria</taxon>
        <taxon>Bacillati</taxon>
        <taxon>Actinomycetota</taxon>
        <taxon>Actinomycetes</taxon>
        <taxon>Propionibacteriales</taxon>
        <taxon>Nocardioidaceae</taxon>
        <taxon>Nocardioides</taxon>
    </lineage>
</organism>
<protein>
    <submittedName>
        <fullName evidence="8">Copper resistance protein CopC</fullName>
    </submittedName>
</protein>
<dbReference type="PANTHER" id="PTHR34820:SF4">
    <property type="entry name" value="INNER MEMBRANE PROTEIN YEBZ"/>
    <property type="match status" value="1"/>
</dbReference>
<sequence length="270" mass="28282">MATASRLPRAGRLRRLPLQLLRGQHLDPGPPLVRRGVTHGLRNLHDRAGADRGHRDRPRAVRRVEGQVVTSMLRGVAILVAGISLSFLVAAPASAHTDFLGADPKDGARLDVVPRQVALEFSDDMDPQLSTITVRVEGGRSTPLEVTAGPRPTVLVAQVPDAVEPPAGRATQWTVTFRVVSRDGHPVSGTTGFVVRRATTSSTPSDAGSPTASDPGPTDDPDSQVTSQTAADPEEDRAVWPLVAVAGGALVLLGGGVAATMRLTGRGRDA</sequence>
<dbReference type="PANTHER" id="PTHR34820">
    <property type="entry name" value="INNER MEMBRANE PROTEIN YEBZ"/>
    <property type="match status" value="1"/>
</dbReference>
<dbReference type="GO" id="GO:0005507">
    <property type="term" value="F:copper ion binding"/>
    <property type="evidence" value="ECO:0007669"/>
    <property type="project" value="InterPro"/>
</dbReference>
<dbReference type="GO" id="GO:0046688">
    <property type="term" value="P:response to copper ion"/>
    <property type="evidence" value="ECO:0007669"/>
    <property type="project" value="InterPro"/>
</dbReference>
<accession>A0A4V1RJK3</accession>
<evidence type="ECO:0000313" key="8">
    <source>
        <dbReference type="EMBL" id="RYB89082.1"/>
    </source>
</evidence>
<evidence type="ECO:0000313" key="9">
    <source>
        <dbReference type="Proteomes" id="UP000291838"/>
    </source>
</evidence>
<keyword evidence="3" id="KW-0732">Signal</keyword>
<proteinExistence type="predicted"/>
<dbReference type="AlphaFoldDB" id="A0A4V1RJK3"/>
<evidence type="ECO:0000256" key="6">
    <source>
        <dbReference type="SAM" id="Phobius"/>
    </source>
</evidence>
<dbReference type="InterPro" id="IPR007348">
    <property type="entry name" value="CopC_dom"/>
</dbReference>
<dbReference type="OrthoDB" id="5242236at2"/>
<comment type="caution">
    <text evidence="8">The sequence shown here is derived from an EMBL/GenBank/DDBJ whole genome shotgun (WGS) entry which is preliminary data.</text>
</comment>
<dbReference type="EMBL" id="SDWS01000009">
    <property type="protein sequence ID" value="RYB89082.1"/>
    <property type="molecule type" value="Genomic_DNA"/>
</dbReference>
<gene>
    <name evidence="8" type="ORF">EUA06_18460</name>
</gene>
<feature type="compositionally biased region" description="Polar residues" evidence="5">
    <location>
        <begin position="198"/>
        <end position="212"/>
    </location>
</feature>
<dbReference type="GO" id="GO:0005886">
    <property type="term" value="C:plasma membrane"/>
    <property type="evidence" value="ECO:0007669"/>
    <property type="project" value="TreeGrafter"/>
</dbReference>
<dbReference type="GO" id="GO:0042597">
    <property type="term" value="C:periplasmic space"/>
    <property type="evidence" value="ECO:0007669"/>
    <property type="project" value="InterPro"/>
</dbReference>
<dbReference type="Proteomes" id="UP000291838">
    <property type="component" value="Unassembled WGS sequence"/>
</dbReference>
<keyword evidence="4" id="KW-0186">Copper</keyword>
<dbReference type="InterPro" id="IPR014755">
    <property type="entry name" value="Cu-Rt/internalin_Ig-like"/>
</dbReference>
<feature type="region of interest" description="Disordered" evidence="5">
    <location>
        <begin position="198"/>
        <end position="236"/>
    </location>
</feature>
<dbReference type="SUPFAM" id="SSF81296">
    <property type="entry name" value="E set domains"/>
    <property type="match status" value="1"/>
</dbReference>